<name>A0ABX8GYI3_9BACT</name>
<proteinExistence type="predicted"/>
<protein>
    <submittedName>
        <fullName evidence="1">Uncharacterized protein</fullName>
    </submittedName>
</protein>
<organism evidence="1 2">
    <name type="scientific">Flammeovirga kamogawensis</name>
    <dbReference type="NCBI Taxonomy" id="373891"/>
    <lineage>
        <taxon>Bacteria</taxon>
        <taxon>Pseudomonadati</taxon>
        <taxon>Bacteroidota</taxon>
        <taxon>Cytophagia</taxon>
        <taxon>Cytophagales</taxon>
        <taxon>Flammeovirgaceae</taxon>
        <taxon>Flammeovirga</taxon>
    </lineage>
</organism>
<dbReference type="EMBL" id="CP076128">
    <property type="protein sequence ID" value="QWG08606.1"/>
    <property type="molecule type" value="Genomic_DNA"/>
</dbReference>
<reference evidence="1 2" key="1">
    <citation type="submission" date="2021-05" db="EMBL/GenBank/DDBJ databases">
        <title>Comparative genomic studies on the polysaccharide-degrading batcterial strains of the Flammeovirga genus.</title>
        <authorList>
            <person name="Zewei F."/>
            <person name="Zheng Z."/>
            <person name="Yu L."/>
            <person name="Ruyue G."/>
            <person name="Yanhong M."/>
            <person name="Yuanyuan C."/>
            <person name="Jingyan G."/>
            <person name="Wenjun H."/>
        </authorList>
    </citation>
    <scope>NUCLEOTIDE SEQUENCE [LARGE SCALE GENOMIC DNA]</scope>
    <source>
        <strain evidence="1 2">YS10</strain>
    </source>
</reference>
<keyword evidence="2" id="KW-1185">Reference proteome</keyword>
<accession>A0ABX8GYI3</accession>
<sequence>MRALSKKEQDIISIIKSSLRESLKFGFIADYMSLILPEHKIYAEKALNKLCPHSGAQKENLDSDDIQVIRKLMELISEPDTPFVNIIHPYHRKLALDYKMSWLYNLAHIGTPMVNVPSYLK</sequence>
<dbReference type="Proteomes" id="UP000682802">
    <property type="component" value="Chromosome 1"/>
</dbReference>
<evidence type="ECO:0000313" key="2">
    <source>
        <dbReference type="Proteomes" id="UP000682802"/>
    </source>
</evidence>
<dbReference type="RefSeq" id="WP_144072520.1">
    <property type="nucleotide sequence ID" value="NZ_CP076128.1"/>
</dbReference>
<gene>
    <name evidence="1" type="ORF">KM029_06630</name>
</gene>
<evidence type="ECO:0000313" key="1">
    <source>
        <dbReference type="EMBL" id="QWG08606.1"/>
    </source>
</evidence>